<keyword evidence="3" id="KW-1185">Reference proteome</keyword>
<reference evidence="2 3" key="1">
    <citation type="submission" date="2020-02" db="EMBL/GenBank/DDBJ databases">
        <authorList>
            <person name="Ferguson B K."/>
        </authorList>
    </citation>
    <scope>NUCLEOTIDE SEQUENCE [LARGE SCALE GENOMIC DNA]</scope>
</reference>
<evidence type="ECO:0000313" key="3">
    <source>
        <dbReference type="Proteomes" id="UP000479190"/>
    </source>
</evidence>
<dbReference type="InterPro" id="IPR029445">
    <property type="entry name" value="INTS5_N"/>
</dbReference>
<gene>
    <name evidence="2" type="ORF">TBRA_LOCUS14875</name>
</gene>
<dbReference type="Pfam" id="PF14837">
    <property type="entry name" value="INTS5_N"/>
    <property type="match status" value="1"/>
</dbReference>
<name>A0A6H5J3X4_9HYME</name>
<dbReference type="Proteomes" id="UP000479190">
    <property type="component" value="Unassembled WGS sequence"/>
</dbReference>
<proteinExistence type="predicted"/>
<dbReference type="EMBL" id="CADCXV010001296">
    <property type="protein sequence ID" value="CAB0043287.1"/>
    <property type="molecule type" value="Genomic_DNA"/>
</dbReference>
<sequence>MKELLNQDVQNSILSYLYSMDMFQQVEMKKQVIFVMEESIMEIYKILSKFINENPKAWSSMISSWAFDLLVDSEMILRLFSRFENWKIQYNHMLLNRIGILTISIKSWAHDVCVTAVLSSVNWRQITNFLIIYSIFYFLRSEWAYVKCRALPPSWMKTSAASDPNNSFRLKLKLTQNLKLSEPLLVLATCVVSSKIVNWFWKKKKNDVQVYIAFSMRRERHLSDYSGELLLMSLCERHLCPSSL</sequence>
<protein>
    <recommendedName>
        <fullName evidence="1">Integrator complex subunit 5 N-terminal domain-containing protein</fullName>
    </recommendedName>
</protein>
<accession>A0A6H5J3X4</accession>
<dbReference type="AlphaFoldDB" id="A0A6H5J3X4"/>
<dbReference type="OrthoDB" id="69088at2759"/>
<organism evidence="2 3">
    <name type="scientific">Trichogramma brassicae</name>
    <dbReference type="NCBI Taxonomy" id="86971"/>
    <lineage>
        <taxon>Eukaryota</taxon>
        <taxon>Metazoa</taxon>
        <taxon>Ecdysozoa</taxon>
        <taxon>Arthropoda</taxon>
        <taxon>Hexapoda</taxon>
        <taxon>Insecta</taxon>
        <taxon>Pterygota</taxon>
        <taxon>Neoptera</taxon>
        <taxon>Endopterygota</taxon>
        <taxon>Hymenoptera</taxon>
        <taxon>Apocrita</taxon>
        <taxon>Proctotrupomorpha</taxon>
        <taxon>Chalcidoidea</taxon>
        <taxon>Trichogrammatidae</taxon>
        <taxon>Trichogramma</taxon>
    </lineage>
</organism>
<evidence type="ECO:0000259" key="1">
    <source>
        <dbReference type="Pfam" id="PF14837"/>
    </source>
</evidence>
<evidence type="ECO:0000313" key="2">
    <source>
        <dbReference type="EMBL" id="CAB0043287.1"/>
    </source>
</evidence>
<feature type="domain" description="Integrator complex subunit 5 N-terminal" evidence="1">
    <location>
        <begin position="10"/>
        <end position="71"/>
    </location>
</feature>